<feature type="region of interest" description="Disordered" evidence="1">
    <location>
        <begin position="578"/>
        <end position="643"/>
    </location>
</feature>
<dbReference type="InterPro" id="IPR036390">
    <property type="entry name" value="WH_DNA-bd_sf"/>
</dbReference>
<name>A0ABT1H766_9NOCA</name>
<feature type="compositionally biased region" description="Basic residues" evidence="1">
    <location>
        <begin position="618"/>
        <end position="628"/>
    </location>
</feature>
<comment type="caution">
    <text evidence="2">The sequence shown here is derived from an EMBL/GenBank/DDBJ whole genome shotgun (WGS) entry which is preliminary data.</text>
</comment>
<organism evidence="2 3">
    <name type="scientific">Williamsia serinedens</name>
    <dbReference type="NCBI Taxonomy" id="391736"/>
    <lineage>
        <taxon>Bacteria</taxon>
        <taxon>Bacillati</taxon>
        <taxon>Actinomycetota</taxon>
        <taxon>Actinomycetes</taxon>
        <taxon>Mycobacteriales</taxon>
        <taxon>Nocardiaceae</taxon>
        <taxon>Williamsia</taxon>
    </lineage>
</organism>
<evidence type="ECO:0000313" key="3">
    <source>
        <dbReference type="Proteomes" id="UP001205740"/>
    </source>
</evidence>
<protein>
    <submittedName>
        <fullName evidence="2">Uncharacterized protein</fullName>
    </submittedName>
</protein>
<evidence type="ECO:0000256" key="1">
    <source>
        <dbReference type="SAM" id="MobiDB-lite"/>
    </source>
</evidence>
<evidence type="ECO:0000313" key="2">
    <source>
        <dbReference type="EMBL" id="MCP2163082.1"/>
    </source>
</evidence>
<feature type="compositionally biased region" description="Basic residues" evidence="1">
    <location>
        <begin position="578"/>
        <end position="593"/>
    </location>
</feature>
<sequence>MDDRSQDSAHPLQSLVPDERVLRDELVTRWAGFYDLLLADSAATVTAVQLDGDATAPVMSGTAAELMAAGEAAGAGTSPWAVIAPIRPEIQVVDVDRCADRVLQPLLDAADTVGASLAHLTESGTPNSVHLGVTLPSRAARREFTRRVSEIRAWAGETQTTVDLRSRLDGLRLPGSAPLKPGGGVCWPTDTDGRRMTAIAAYRRLADALNQPHVDAGEPLPSPAPMVWDDVDETDAGELAVVAPRAYRAPTRMTREQFKTLTVSPRRGRRSHAALAGAWVLWRLGVRSWRAAARYYAIYPCFEKWRERDAHARARGRNLEPGWVSWCQRHWQDIARRARAYRPETASLHEPRISEALAEVNQWDDPDLVAAAVAVIRHRFSDGYGLTRPVGVRDLASWLGFSEETARRRLQGLAERGLLAVVKPHNRETAPHEATVWTLSTPAAVYRSSVSHDVTSPQGMALTLHPCWVALGQTARLVYTQLSPTPVPAAALSAQTGLPTGTRHHGLLRLLHTLCDQGLATRSGQGRATRWLIGPAGLDDAPAAGAGRAARERVQSRVILDRDVWHARGRDVVSRALHRRAGARAMQRRRPRRASTAQGGSQLALVHPVNGPAAHGRSPQRRTARLARSRGLPTREPPTLAGG</sequence>
<reference evidence="2 3" key="1">
    <citation type="submission" date="2022-06" db="EMBL/GenBank/DDBJ databases">
        <title>Genomic Encyclopedia of Archaeal and Bacterial Type Strains, Phase II (KMG-II): from individual species to whole genera.</title>
        <authorList>
            <person name="Goeker M."/>
        </authorList>
    </citation>
    <scope>NUCLEOTIDE SEQUENCE [LARGE SCALE GENOMIC DNA]</scope>
    <source>
        <strain evidence="2 3">DSM 45037</strain>
    </source>
</reference>
<keyword evidence="3" id="KW-1185">Reference proteome</keyword>
<dbReference type="Proteomes" id="UP001205740">
    <property type="component" value="Unassembled WGS sequence"/>
</dbReference>
<dbReference type="SUPFAM" id="SSF46785">
    <property type="entry name" value="Winged helix' DNA-binding domain"/>
    <property type="match status" value="1"/>
</dbReference>
<proteinExistence type="predicted"/>
<gene>
    <name evidence="2" type="ORF">LX12_004295</name>
</gene>
<dbReference type="EMBL" id="JAMTCG010000011">
    <property type="protein sequence ID" value="MCP2163082.1"/>
    <property type="molecule type" value="Genomic_DNA"/>
</dbReference>
<accession>A0ABT1H766</accession>